<gene>
    <name evidence="1" type="ORF">ZYGR_0AK05690</name>
</gene>
<reference evidence="1 2" key="1">
    <citation type="submission" date="2016-08" db="EMBL/GenBank/DDBJ databases">
        <title>Draft genome sequence of allopolyploid Zygosaccharomyces rouxii.</title>
        <authorList>
            <person name="Watanabe J."/>
            <person name="Uehara K."/>
            <person name="Mogi Y."/>
            <person name="Tsukioka Y."/>
        </authorList>
    </citation>
    <scope>NUCLEOTIDE SEQUENCE [LARGE SCALE GENOMIC DNA]</scope>
    <source>
        <strain evidence="1 2">NBRC 110957</strain>
    </source>
</reference>
<accession>A0A1Q3AEB3</accession>
<dbReference type="Pfam" id="PF08691">
    <property type="entry name" value="Nse5"/>
    <property type="match status" value="1"/>
</dbReference>
<evidence type="ECO:0000313" key="2">
    <source>
        <dbReference type="Proteomes" id="UP000187013"/>
    </source>
</evidence>
<dbReference type="OrthoDB" id="4050598at2759"/>
<dbReference type="EMBL" id="BDGX01000037">
    <property type="protein sequence ID" value="GAV54067.1"/>
    <property type="molecule type" value="Genomic_DNA"/>
</dbReference>
<dbReference type="InterPro" id="IPR014803">
    <property type="entry name" value="DNA_repair_Nse5/Nse6"/>
</dbReference>
<organism evidence="1 2">
    <name type="scientific">Zygosaccharomyces rouxii</name>
    <dbReference type="NCBI Taxonomy" id="4956"/>
    <lineage>
        <taxon>Eukaryota</taxon>
        <taxon>Fungi</taxon>
        <taxon>Dikarya</taxon>
        <taxon>Ascomycota</taxon>
        <taxon>Saccharomycotina</taxon>
        <taxon>Saccharomycetes</taxon>
        <taxon>Saccharomycetales</taxon>
        <taxon>Saccharomycetaceae</taxon>
        <taxon>Zygosaccharomyces</taxon>
    </lineage>
</organism>
<evidence type="ECO:0000313" key="1">
    <source>
        <dbReference type="EMBL" id="GAV54067.1"/>
    </source>
</evidence>
<name>A0A1Q3AEB3_ZYGRO</name>
<sequence>MGCEYSTEFVKGNNGQGFEHYHVELTELMLNGFEVLNSMCLLNNFDHLMFFLECQMEPSSCELVVPPFDVFIVLMTLVTVSDHYKDESLRTNDPYNVSRISLSQRSLKVLQFYVKRLNEFDVDKYGRYQLELLRCQLFIAYDSISPGSDKFYRKKKLRRTASGRFFDNETPTVEFKEPYKSYISCLDQKQDVLGNTLINHKLSQPGEFKNMILWTLSNSMQSQQVLYLASHNVWMPLLDLLLDILALRYNYFVKNEAERDNDSKYVQQLSSCPLALFLRVFESIQFSGVFCECVFINCDYELDDALTAPKIHPVYHGETTLSNTFHPRVKYTESYKIRKSLALRRKLLGACFELLTEVPTGHRLVFPRMIPEDISSRIAVILVNFKNLEQFKAFFLNNIDKRPSYVLAYIVDDTLLEMFKKFGKTPLEKYEMGMLAYTRDVNTFFKNCKYYIESGLFAPWDRKKPEKSYLDIQKADTCLIVSMKCYARNGDAVNTSNKKEFLKALLENDKKRKSGLPLLYPLVTKLIDV</sequence>
<proteinExistence type="predicted"/>
<comment type="caution">
    <text evidence="1">The sequence shown here is derived from an EMBL/GenBank/DDBJ whole genome shotgun (WGS) entry which is preliminary data.</text>
</comment>
<dbReference type="Proteomes" id="UP000187013">
    <property type="component" value="Unassembled WGS sequence"/>
</dbReference>
<protein>
    <submittedName>
        <fullName evidence="1">Uncharacterized protein</fullName>
    </submittedName>
</protein>
<dbReference type="AlphaFoldDB" id="A0A1Q3AEB3"/>